<dbReference type="AlphaFoldDB" id="A0A8S1LXV2"/>
<sequence>MQENNEQLENLEKENLIGQLKEKIKENKTITKKLDRLSEKYVQTYKEYKLLAKDRESLFQVIQFALSEQQYKFEQKPLGQFDTNQIIDLLKQKDEDKSKALTNLIKETNNEKFQLEEKYRQMIEKQGSNSDQKTQQIIKQLKQQINDLDNNNTRLAKEIIELNDIIQIKNEQLMKLSQFEDDCANLKTQLMVQELQQQQPDRQYKINSSDILNESLKMKQQVDKLLEEIQKQSLKIKELEQEKANFSQNQNQKQKKNKDNFNNNYTITQTPDDYDEINPFEQENTLQKQDLNQNIFNNQKQTQTDFIYQTKEELITNNTNFEYLKNVVYKYFLYQETRNYKEASILMNAIMTILKMSNDERRRIESARERGFIKSAKNLISDGFFCLKQPQLNDMNFERPNSRIELMNKHMLN</sequence>
<accession>A0A8S1LXV2</accession>
<feature type="domain" description="GRIP" evidence="3">
    <location>
        <begin position="314"/>
        <end position="367"/>
    </location>
</feature>
<feature type="region of interest" description="Disordered" evidence="2">
    <location>
        <begin position="243"/>
        <end position="275"/>
    </location>
</feature>
<name>A0A8S1LXV2_PARPR</name>
<evidence type="ECO:0000259" key="3">
    <source>
        <dbReference type="PROSITE" id="PS50913"/>
    </source>
</evidence>
<feature type="coiled-coil region" evidence="1">
    <location>
        <begin position="1"/>
        <end position="40"/>
    </location>
</feature>
<dbReference type="SMART" id="SM00755">
    <property type="entry name" value="Grip"/>
    <property type="match status" value="1"/>
</dbReference>
<dbReference type="EMBL" id="CAJJDM010000044">
    <property type="protein sequence ID" value="CAD8069626.1"/>
    <property type="molecule type" value="Genomic_DNA"/>
</dbReference>
<evidence type="ECO:0000256" key="2">
    <source>
        <dbReference type="SAM" id="MobiDB-lite"/>
    </source>
</evidence>
<dbReference type="PROSITE" id="PS50913">
    <property type="entry name" value="GRIP"/>
    <property type="match status" value="1"/>
</dbReference>
<proteinExistence type="predicted"/>
<dbReference type="InterPro" id="IPR000237">
    <property type="entry name" value="GRIP_dom"/>
</dbReference>
<evidence type="ECO:0000313" key="5">
    <source>
        <dbReference type="Proteomes" id="UP000688137"/>
    </source>
</evidence>
<gene>
    <name evidence="4" type="ORF">PPRIM_AZ9-3.1.T0440120</name>
</gene>
<organism evidence="4 5">
    <name type="scientific">Paramecium primaurelia</name>
    <dbReference type="NCBI Taxonomy" id="5886"/>
    <lineage>
        <taxon>Eukaryota</taxon>
        <taxon>Sar</taxon>
        <taxon>Alveolata</taxon>
        <taxon>Ciliophora</taxon>
        <taxon>Intramacronucleata</taxon>
        <taxon>Oligohymenophorea</taxon>
        <taxon>Peniculida</taxon>
        <taxon>Parameciidae</taxon>
        <taxon>Paramecium</taxon>
    </lineage>
</organism>
<evidence type="ECO:0000256" key="1">
    <source>
        <dbReference type="SAM" id="Coils"/>
    </source>
</evidence>
<dbReference type="Proteomes" id="UP000688137">
    <property type="component" value="Unassembled WGS sequence"/>
</dbReference>
<comment type="caution">
    <text evidence="4">The sequence shown here is derived from an EMBL/GenBank/DDBJ whole genome shotgun (WGS) entry which is preliminary data.</text>
</comment>
<evidence type="ECO:0000313" key="4">
    <source>
        <dbReference type="EMBL" id="CAD8069626.1"/>
    </source>
</evidence>
<protein>
    <recommendedName>
        <fullName evidence="3">GRIP domain-containing protein</fullName>
    </recommendedName>
</protein>
<dbReference type="OMA" id="CANLKTQ"/>
<keyword evidence="1" id="KW-0175">Coiled coil</keyword>
<reference evidence="4" key="1">
    <citation type="submission" date="2021-01" db="EMBL/GenBank/DDBJ databases">
        <authorList>
            <consortium name="Genoscope - CEA"/>
            <person name="William W."/>
        </authorList>
    </citation>
    <scope>NUCLEOTIDE SEQUENCE</scope>
</reference>
<keyword evidence="5" id="KW-1185">Reference proteome</keyword>
<dbReference type="Pfam" id="PF01465">
    <property type="entry name" value="GRIP"/>
    <property type="match status" value="1"/>
</dbReference>